<proteinExistence type="predicted"/>
<dbReference type="InterPro" id="IPR001623">
    <property type="entry name" value="DnaJ_domain"/>
</dbReference>
<evidence type="ECO:0000313" key="5">
    <source>
        <dbReference type="EMBL" id="OAS82547.1"/>
    </source>
</evidence>
<name>A0A179SLH9_9BACI</name>
<comment type="caution">
    <text evidence="5">The sequence shown here is derived from an EMBL/GenBank/DDBJ whole genome shotgun (WGS) entry which is preliminary data.</text>
</comment>
<evidence type="ECO:0000256" key="2">
    <source>
        <dbReference type="ARBA" id="ARBA00023016"/>
    </source>
</evidence>
<dbReference type="SUPFAM" id="SSF46565">
    <property type="entry name" value="Chaperone J-domain"/>
    <property type="match status" value="1"/>
</dbReference>
<dbReference type="OrthoDB" id="9779889at2"/>
<dbReference type="PROSITE" id="PS50076">
    <property type="entry name" value="DNAJ_2"/>
    <property type="match status" value="1"/>
</dbReference>
<reference evidence="6" key="1">
    <citation type="submission" date="2016-04" db="EMBL/GenBank/DDBJ databases">
        <authorList>
            <person name="Lyu Z."/>
            <person name="Lyu W."/>
        </authorList>
    </citation>
    <scope>NUCLEOTIDE SEQUENCE [LARGE SCALE GENOMIC DNA]</scope>
    <source>
        <strain evidence="6">C44</strain>
    </source>
</reference>
<dbReference type="Gene3D" id="1.10.287.110">
    <property type="entry name" value="DnaJ domain"/>
    <property type="match status" value="1"/>
</dbReference>
<evidence type="ECO:0000256" key="3">
    <source>
        <dbReference type="SAM" id="Coils"/>
    </source>
</evidence>
<evidence type="ECO:0000313" key="6">
    <source>
        <dbReference type="Proteomes" id="UP000078534"/>
    </source>
</evidence>
<dbReference type="GO" id="GO:0006260">
    <property type="term" value="P:DNA replication"/>
    <property type="evidence" value="ECO:0007669"/>
    <property type="project" value="UniProtKB-KW"/>
</dbReference>
<dbReference type="STRING" id="152268.A6K24_12945"/>
<organism evidence="5 6">
    <name type="scientific">Metabacillus litoralis</name>
    <dbReference type="NCBI Taxonomy" id="152268"/>
    <lineage>
        <taxon>Bacteria</taxon>
        <taxon>Bacillati</taxon>
        <taxon>Bacillota</taxon>
        <taxon>Bacilli</taxon>
        <taxon>Bacillales</taxon>
        <taxon>Bacillaceae</taxon>
        <taxon>Metabacillus</taxon>
    </lineage>
</organism>
<evidence type="ECO:0000259" key="4">
    <source>
        <dbReference type="PROSITE" id="PS50076"/>
    </source>
</evidence>
<dbReference type="RefSeq" id="WP_066340081.1">
    <property type="nucleotide sequence ID" value="NZ_LWSG01000045.1"/>
</dbReference>
<feature type="domain" description="J" evidence="4">
    <location>
        <begin position="163"/>
        <end position="216"/>
    </location>
</feature>
<keyword evidence="1" id="KW-0235">DNA replication</keyword>
<evidence type="ECO:0000256" key="1">
    <source>
        <dbReference type="ARBA" id="ARBA00022705"/>
    </source>
</evidence>
<gene>
    <name evidence="5" type="ORF">A6K24_12945</name>
</gene>
<accession>A0A179SLH9</accession>
<dbReference type="InterPro" id="IPR036869">
    <property type="entry name" value="J_dom_sf"/>
</dbReference>
<keyword evidence="2" id="KW-0346">Stress response</keyword>
<feature type="coiled-coil region" evidence="3">
    <location>
        <begin position="103"/>
        <end position="144"/>
    </location>
</feature>
<keyword evidence="3" id="KW-0175">Coiled coil</keyword>
<sequence length="216" mass="25224">MNTDQAFYMLKEAGLSDSRSIQTVRRWLNEGKVKYDGTGSRNTEAFSVFDNAASALVKERTDQDKDKDEIIRYLKLKIKEKDVYIEGVEELHKTATKVLSHQRDMLTNEIIQLKNEKRKLHNETMDLLKENIQLREELIKLKEEMLTGENSENDKLYNTVQYDLLQKFGLSKKASSNEVLSAYKELLKLTHPDHGGNTKLFHYIKTDYDNFRNSIK</sequence>
<protein>
    <recommendedName>
        <fullName evidence="4">J domain-containing protein</fullName>
    </recommendedName>
</protein>
<dbReference type="EMBL" id="LWSG01000045">
    <property type="protein sequence ID" value="OAS82547.1"/>
    <property type="molecule type" value="Genomic_DNA"/>
</dbReference>
<dbReference type="Proteomes" id="UP000078534">
    <property type="component" value="Unassembled WGS sequence"/>
</dbReference>
<dbReference type="AlphaFoldDB" id="A0A179SLH9"/>
<keyword evidence="6" id="KW-1185">Reference proteome</keyword>